<evidence type="ECO:0000313" key="3">
    <source>
        <dbReference type="Proteomes" id="UP000815677"/>
    </source>
</evidence>
<protein>
    <submittedName>
        <fullName evidence="2">Uncharacterized protein</fullName>
    </submittedName>
</protein>
<gene>
    <name evidence="2" type="ORF">MCHLO_11397</name>
</gene>
<organism evidence="2 3">
    <name type="scientific">Mycena chlorophos</name>
    <name type="common">Agaric fungus</name>
    <name type="synonym">Agaricus chlorophos</name>
    <dbReference type="NCBI Taxonomy" id="658473"/>
    <lineage>
        <taxon>Eukaryota</taxon>
        <taxon>Fungi</taxon>
        <taxon>Dikarya</taxon>
        <taxon>Basidiomycota</taxon>
        <taxon>Agaricomycotina</taxon>
        <taxon>Agaricomycetes</taxon>
        <taxon>Agaricomycetidae</taxon>
        <taxon>Agaricales</taxon>
        <taxon>Marasmiineae</taxon>
        <taxon>Mycenaceae</taxon>
        <taxon>Mycena</taxon>
    </lineage>
</organism>
<dbReference type="EMBL" id="DF848688">
    <property type="protein sequence ID" value="GAT54550.1"/>
    <property type="molecule type" value="Genomic_DNA"/>
</dbReference>
<reference evidence="2" key="1">
    <citation type="submission" date="2014-09" db="EMBL/GenBank/DDBJ databases">
        <title>Genome sequence of the luminous mushroom Mycena chlorophos for searching fungal bioluminescence genes.</title>
        <authorList>
            <person name="Tanaka Y."/>
            <person name="Kasuga D."/>
            <person name="Oba Y."/>
            <person name="Hase S."/>
            <person name="Sato K."/>
            <person name="Oba Y."/>
            <person name="Sakakibara Y."/>
        </authorList>
    </citation>
    <scope>NUCLEOTIDE SEQUENCE</scope>
</reference>
<feature type="compositionally biased region" description="Low complexity" evidence="1">
    <location>
        <begin position="66"/>
        <end position="81"/>
    </location>
</feature>
<accession>A0ABQ0LU04</accession>
<name>A0ABQ0LU04_MYCCL</name>
<proteinExistence type="predicted"/>
<sequence length="198" mass="21657">MLPGTTHTSFAKWGRNGGNISKARKRVCRCVSRSRFLREQSLRNHAACLAQTLPPREATRSLNDNASSASPSPSLKPSAPALSMSLPMRMAQWPASPQLHGRPRSMDGDEVEDVLVLRQVLARPQAWCRRSPEPSPKSTRPNVAVGVRFAAETELNPPSRYRRPRHGRVGEAQAACRLSASPSADSGSRIAESPEIFV</sequence>
<feature type="region of interest" description="Disordered" evidence="1">
    <location>
        <begin position="59"/>
        <end position="81"/>
    </location>
</feature>
<dbReference type="Proteomes" id="UP000815677">
    <property type="component" value="Unassembled WGS sequence"/>
</dbReference>
<keyword evidence="3" id="KW-1185">Reference proteome</keyword>
<feature type="region of interest" description="Disordered" evidence="1">
    <location>
        <begin position="150"/>
        <end position="198"/>
    </location>
</feature>
<evidence type="ECO:0000256" key="1">
    <source>
        <dbReference type="SAM" id="MobiDB-lite"/>
    </source>
</evidence>
<evidence type="ECO:0000313" key="2">
    <source>
        <dbReference type="EMBL" id="GAT54550.1"/>
    </source>
</evidence>